<evidence type="ECO:0000256" key="5">
    <source>
        <dbReference type="SAM" id="MobiDB-lite"/>
    </source>
</evidence>
<gene>
    <name evidence="8" type="ORF">MAR_013114</name>
</gene>
<dbReference type="InterPro" id="IPR053231">
    <property type="entry name" value="GPCR_LN-TM7"/>
</dbReference>
<feature type="transmembrane region" description="Helical" evidence="6">
    <location>
        <begin position="1673"/>
        <end position="1694"/>
    </location>
</feature>
<feature type="compositionally biased region" description="Polar residues" evidence="5">
    <location>
        <begin position="1742"/>
        <end position="1752"/>
    </location>
</feature>
<keyword evidence="3 6" id="KW-1133">Transmembrane helix</keyword>
<protein>
    <submittedName>
        <fullName evidence="8">TCuncharacterized</fullName>
    </submittedName>
</protein>
<feature type="transmembrane region" description="Helical" evidence="6">
    <location>
        <begin position="22"/>
        <end position="47"/>
    </location>
</feature>
<dbReference type="Pfam" id="PF00002">
    <property type="entry name" value="7tm_2"/>
    <property type="match status" value="2"/>
</dbReference>
<feature type="transmembrane region" description="Helical" evidence="6">
    <location>
        <begin position="1587"/>
        <end position="1609"/>
    </location>
</feature>
<keyword evidence="2 6" id="KW-0812">Transmembrane</keyword>
<dbReference type="PROSITE" id="PS50261">
    <property type="entry name" value="G_PROTEIN_RECEP_F2_4"/>
    <property type="match status" value="2"/>
</dbReference>
<name>A0ABY7FZ25_MYAAR</name>
<feature type="transmembrane region" description="Helical" evidence="6">
    <location>
        <begin position="1546"/>
        <end position="1566"/>
    </location>
</feature>
<feature type="transmembrane region" description="Helical" evidence="6">
    <location>
        <begin position="133"/>
        <end position="151"/>
    </location>
</feature>
<feature type="region of interest" description="Disordered" evidence="5">
    <location>
        <begin position="1742"/>
        <end position="1763"/>
    </location>
</feature>
<evidence type="ECO:0000313" key="9">
    <source>
        <dbReference type="Proteomes" id="UP001164746"/>
    </source>
</evidence>
<evidence type="ECO:0000313" key="8">
    <source>
        <dbReference type="EMBL" id="WAR27410.1"/>
    </source>
</evidence>
<dbReference type="InterPro" id="IPR000832">
    <property type="entry name" value="GPCR_2_secretin-like"/>
</dbReference>
<dbReference type="EMBL" id="CP111026">
    <property type="protein sequence ID" value="WAR27410.1"/>
    <property type="molecule type" value="Genomic_DNA"/>
</dbReference>
<organism evidence="8 9">
    <name type="scientific">Mya arenaria</name>
    <name type="common">Soft-shell clam</name>
    <dbReference type="NCBI Taxonomy" id="6604"/>
    <lineage>
        <taxon>Eukaryota</taxon>
        <taxon>Metazoa</taxon>
        <taxon>Spiralia</taxon>
        <taxon>Lophotrochozoa</taxon>
        <taxon>Mollusca</taxon>
        <taxon>Bivalvia</taxon>
        <taxon>Autobranchia</taxon>
        <taxon>Heteroconchia</taxon>
        <taxon>Euheterodonta</taxon>
        <taxon>Imparidentia</taxon>
        <taxon>Neoheterodontei</taxon>
        <taxon>Myida</taxon>
        <taxon>Myoidea</taxon>
        <taxon>Myidae</taxon>
        <taxon>Mya</taxon>
    </lineage>
</organism>
<evidence type="ECO:0000256" key="1">
    <source>
        <dbReference type="ARBA" id="ARBA00004141"/>
    </source>
</evidence>
<evidence type="ECO:0000256" key="2">
    <source>
        <dbReference type="ARBA" id="ARBA00022692"/>
    </source>
</evidence>
<feature type="region of interest" description="Disordered" evidence="5">
    <location>
        <begin position="675"/>
        <end position="697"/>
    </location>
</feature>
<dbReference type="Proteomes" id="UP001164746">
    <property type="component" value="Chromosome 15"/>
</dbReference>
<feature type="transmembrane region" description="Helical" evidence="6">
    <location>
        <begin position="59"/>
        <end position="77"/>
    </location>
</feature>
<feature type="transmembrane region" description="Helical" evidence="6">
    <location>
        <begin position="1700"/>
        <end position="1721"/>
    </location>
</feature>
<feature type="region of interest" description="Disordered" evidence="5">
    <location>
        <begin position="422"/>
        <end position="465"/>
    </location>
</feature>
<evidence type="ECO:0000259" key="7">
    <source>
        <dbReference type="PROSITE" id="PS50261"/>
    </source>
</evidence>
<dbReference type="PANTHER" id="PTHR45902">
    <property type="entry name" value="LATROPHILIN RECEPTOR-LIKE PROTEIN A"/>
    <property type="match status" value="1"/>
</dbReference>
<dbReference type="CDD" id="cd15039">
    <property type="entry name" value="7tmB3_Methuselah-like"/>
    <property type="match status" value="1"/>
</dbReference>
<reference evidence="8" key="1">
    <citation type="submission" date="2022-11" db="EMBL/GenBank/DDBJ databases">
        <title>Centuries of genome instability and evolution in soft-shell clam transmissible cancer (bioRxiv).</title>
        <authorList>
            <person name="Hart S.F.M."/>
            <person name="Yonemitsu M.A."/>
            <person name="Giersch R.M."/>
            <person name="Beal B.F."/>
            <person name="Arriagada G."/>
            <person name="Davis B.W."/>
            <person name="Ostrander E.A."/>
            <person name="Goff S.P."/>
            <person name="Metzger M.J."/>
        </authorList>
    </citation>
    <scope>NUCLEOTIDE SEQUENCE</scope>
    <source>
        <strain evidence="8">MELC-2E11</strain>
        <tissue evidence="8">Siphon/mantle</tissue>
    </source>
</reference>
<feature type="transmembrane region" description="Helical" evidence="6">
    <location>
        <begin position="89"/>
        <end position="112"/>
    </location>
</feature>
<feature type="domain" description="G-protein coupled receptors family 2 profile 2" evidence="7">
    <location>
        <begin position="22"/>
        <end position="162"/>
    </location>
</feature>
<accession>A0ABY7FZ25</accession>
<sequence length="1763" mass="201708">MEEMQGYYGNRKQQETQLENEMWVLTVVCLCVSLISLVITFIVYCLIPSLRSLPGLNNMALVGFLFLSQTLSLINSVTDVTNTHLCSAIGLILHWSLVSGFAWMFVCTFHMLKVFVLKMPNMAKSSSTHNRNFIVIFAKLSTLTGISWVFGFLYEFTASQLCAYLFIILNAGQGVFVMLSFVVNERVYTGLRAYIIIPTHTLTPIHILIPPRILAAKHILIPPSILTPKHMLIPQPILIVKHIRIPPRILTVKHITLPPSKLTPKHILIPPRILIAKRILILTRILTVKYILIPPRILTVKHIPISPRILTVKHILIPPRILTVKRFLIPPRILTVKHILIPPRILTGKRILIPPRILTGKRILIPRRILTVKHILIPPRILTAHSHNTKHTPRQKILTPPCILTASDILIPQRLQFNITTQTDHQSHSNTTTQTDHQSHSNTTTHTDHQSHSNTTTHTDHKFHSNTTMRTDHQTHYNTTMRTDHQSHSNTTTHTDYKLHSNTTMRTDHQTHYNTTMRTDHQSHSNTTTHTDYKLHSNTTMRTDHQTHYNTTMRTDHQSHSNTTTHTDHKFHYNTTMRTDHQTHYNTTMRTDHQSHSNTTTHTDYKLHSNTTMRTDHQTHYNTTMRTDHQSHYNTTKRTDHQSHFITTTHTDHQTHYNTTMRTDHQTHYNTTMRTDHQSHSNTTTHTDHKFHSNTTMRTDHQTHYNTTMRTDHQSHSNTTTHTDHQSHSNTTTHTDHQSHSNTTTHTDHQSHSNTTTRTDHQSHSNTTTHTDHQSHSNTTTHTDHQSHSNTTTHTDHQSHSNTTTRTDHKLHSNTTMRTDHQSHSNTTTHTDHQSHSNTTTRTDHKLHSNTTMRTDHQSHSNTTTHTDHQSHSNTTTHTDHKLHSNTTMRTDHQSHSNTTMRTDHQSHSNTTTHTDHKLHSNTTMRTDHQTHYNTTMRTDHQSHSNTTMHTDHQSHSNTTTHTDHQSHSNTTTRTDHKLHSNTTMRTDHQSHSNTTTHTDHQSHSNTTTHTDHKLHSNTTMHFLTLCPHSEICTDSSNNGEHRYVRPGGLTPCCGPCLCRNCDKDCCPGVSTSPITEEEIEGIRNRTVECVYPQVRLFNTFKYNANPVEMVVRCHEGYNDNAVKTKCETNYNDNYLSSDFKRLHNYIPISLNMNQTVFKNSHCAKCHGISEANMINWKAVIVCTRKSKITPHIGRMEDIPKLLDDDFCNVIFEPENQSAKSSLTKCEFGISRCNQTGEWITYDSFLEQACLSYTAIYRNQYKNIHCALCNTHGRADVLETCKNTCHQLMCPKSYYLSGDECRAIVGADNFLRSENAKRSIEITFRVQSKTVVYQDLDVTDFKDTKNIVGNDIDMTLKVLALNISEYEHRLLLNSFDGANDQVVIPVLRESAQSICLPSVNVFPTGMCPIVALPYANATLAEYDPGIDIAIMDKTIHFYRWFLSSDGQQVYVCCEDYFHQTEYFQGNLKDDKGVNGIDNLTIVVLSLSLGSLSITFMVFCLLPSLRNLPGLNNMALVVSLFFSNFLVLINALTAVRNTVLCQIIGLLLHWTIICSFSWMFLCTYHMMKVFLTITDYFAFKKRNIQFRKYILFAITASTCLILTQILASFLRTETIGYGGRPCYIVKPKSILYYVAIPAGIVVIVNIAMFGSVVYRVSSLPEIEKGSSNHDRNNLTIFVKLSTITGMTWIFGFLYQLIEFDLFAYLFVILTAGQGVFIMISFVMNERVFRGLCVLAGKHDNATSSAQTTLTPKSNGKHASLFKRN</sequence>
<comment type="subcellular location">
    <subcellularLocation>
        <location evidence="1">Membrane</location>
        <topology evidence="1">Multi-pass membrane protein</topology>
    </subcellularLocation>
</comment>
<evidence type="ECO:0000256" key="4">
    <source>
        <dbReference type="ARBA" id="ARBA00023136"/>
    </source>
</evidence>
<keyword evidence="9" id="KW-1185">Reference proteome</keyword>
<dbReference type="PANTHER" id="PTHR45902:SF1">
    <property type="entry name" value="LATROPHILIN RECEPTOR-LIKE PROTEIN A"/>
    <property type="match status" value="1"/>
</dbReference>
<feature type="region of interest" description="Disordered" evidence="5">
    <location>
        <begin position="938"/>
        <end position="1013"/>
    </location>
</feature>
<feature type="region of interest" description="Disordered" evidence="5">
    <location>
        <begin position="709"/>
        <end position="923"/>
    </location>
</feature>
<feature type="transmembrane region" description="Helical" evidence="6">
    <location>
        <begin position="1479"/>
        <end position="1501"/>
    </location>
</feature>
<evidence type="ECO:0000256" key="3">
    <source>
        <dbReference type="ARBA" id="ARBA00022989"/>
    </source>
</evidence>
<keyword evidence="4 6" id="KW-0472">Membrane</keyword>
<dbReference type="InterPro" id="IPR017981">
    <property type="entry name" value="GPCR_2-like_7TM"/>
</dbReference>
<dbReference type="Gene3D" id="1.20.1070.10">
    <property type="entry name" value="Rhodopsin 7-helix transmembrane proteins"/>
    <property type="match status" value="2"/>
</dbReference>
<evidence type="ECO:0000256" key="6">
    <source>
        <dbReference type="SAM" id="Phobius"/>
    </source>
</evidence>
<feature type="compositionally biased region" description="Polar residues" evidence="5">
    <location>
        <begin position="422"/>
        <end position="445"/>
    </location>
</feature>
<feature type="transmembrane region" description="Helical" evidence="6">
    <location>
        <begin position="163"/>
        <end position="183"/>
    </location>
</feature>
<feature type="domain" description="G-protein coupled receptors family 2 profile 2" evidence="7">
    <location>
        <begin position="1476"/>
        <end position="1724"/>
    </location>
</feature>
<feature type="transmembrane region" description="Helical" evidence="6">
    <location>
        <begin position="1629"/>
        <end position="1653"/>
    </location>
</feature>
<proteinExistence type="predicted"/>
<feature type="transmembrane region" description="Helical" evidence="6">
    <location>
        <begin position="1513"/>
        <end position="1534"/>
    </location>
</feature>